<sequence>MENVAVQARVMTLWCSWCYKRAEHELKDTEGFFPRKPYECRNCKARTMPCRAWEFCCGATRGGLIWDEQLCAACDGKIVEWAPDSSLLAKDQGEGASETTMIPKFFTSLSPGSSSEDTQDSDSLAADVRANAFREEFEGVQRAIRLSLSEEEERR</sequence>
<dbReference type="EMBL" id="LGRX02009789">
    <property type="protein sequence ID" value="KAK3271392.1"/>
    <property type="molecule type" value="Genomic_DNA"/>
</dbReference>
<evidence type="ECO:0000313" key="1">
    <source>
        <dbReference type="EMBL" id="KAK3271392.1"/>
    </source>
</evidence>
<reference evidence="1 2" key="1">
    <citation type="journal article" date="2015" name="Genome Biol. Evol.">
        <title>Comparative Genomics of a Bacterivorous Green Alga Reveals Evolutionary Causalities and Consequences of Phago-Mixotrophic Mode of Nutrition.</title>
        <authorList>
            <person name="Burns J.A."/>
            <person name="Paasch A."/>
            <person name="Narechania A."/>
            <person name="Kim E."/>
        </authorList>
    </citation>
    <scope>NUCLEOTIDE SEQUENCE [LARGE SCALE GENOMIC DNA]</scope>
    <source>
        <strain evidence="1 2">PLY_AMNH</strain>
    </source>
</reference>
<evidence type="ECO:0000313" key="2">
    <source>
        <dbReference type="Proteomes" id="UP001190700"/>
    </source>
</evidence>
<feature type="non-terminal residue" evidence="1">
    <location>
        <position position="155"/>
    </location>
</feature>
<gene>
    <name evidence="1" type="ORF">CYMTET_20252</name>
</gene>
<dbReference type="AlphaFoldDB" id="A0AAE0G4L8"/>
<organism evidence="1 2">
    <name type="scientific">Cymbomonas tetramitiformis</name>
    <dbReference type="NCBI Taxonomy" id="36881"/>
    <lineage>
        <taxon>Eukaryota</taxon>
        <taxon>Viridiplantae</taxon>
        <taxon>Chlorophyta</taxon>
        <taxon>Pyramimonadophyceae</taxon>
        <taxon>Pyramimonadales</taxon>
        <taxon>Pyramimonadaceae</taxon>
        <taxon>Cymbomonas</taxon>
    </lineage>
</organism>
<comment type="caution">
    <text evidence="1">The sequence shown here is derived from an EMBL/GenBank/DDBJ whole genome shotgun (WGS) entry which is preliminary data.</text>
</comment>
<proteinExistence type="predicted"/>
<protein>
    <submittedName>
        <fullName evidence="1">Uncharacterized protein</fullName>
    </submittedName>
</protein>
<keyword evidence="2" id="KW-1185">Reference proteome</keyword>
<dbReference type="Proteomes" id="UP001190700">
    <property type="component" value="Unassembled WGS sequence"/>
</dbReference>
<name>A0AAE0G4L8_9CHLO</name>
<accession>A0AAE0G4L8</accession>